<organism evidence="2 3">
    <name type="scientific">Actinoplanes hulinensis</name>
    <dbReference type="NCBI Taxonomy" id="1144547"/>
    <lineage>
        <taxon>Bacteria</taxon>
        <taxon>Bacillati</taxon>
        <taxon>Actinomycetota</taxon>
        <taxon>Actinomycetes</taxon>
        <taxon>Micromonosporales</taxon>
        <taxon>Micromonosporaceae</taxon>
        <taxon>Actinoplanes</taxon>
    </lineage>
</organism>
<dbReference type="Proteomes" id="UP001519863">
    <property type="component" value="Unassembled WGS sequence"/>
</dbReference>
<gene>
    <name evidence="2" type="ORF">KZ829_14525</name>
</gene>
<protein>
    <submittedName>
        <fullName evidence="2">Aromatic ring-opening dioxygenase LigA</fullName>
    </submittedName>
</protein>
<reference evidence="2 3" key="1">
    <citation type="journal article" date="2013" name="Antonie Van Leeuwenhoek">
        <title>Actinoplanes hulinensis sp. nov., a novel actinomycete isolated from soybean root (Glycine max (L.) Merr).</title>
        <authorList>
            <person name="Shen Y."/>
            <person name="Liu C."/>
            <person name="Wang X."/>
            <person name="Zhao J."/>
            <person name="Jia F."/>
            <person name="Zhang Y."/>
            <person name="Wang L."/>
            <person name="Yang D."/>
            <person name="Xiang W."/>
        </authorList>
    </citation>
    <scope>NUCLEOTIDE SEQUENCE [LARGE SCALE GENOMIC DNA]</scope>
    <source>
        <strain evidence="2 3">NEAU-M9</strain>
    </source>
</reference>
<dbReference type="RefSeq" id="WP_220144428.1">
    <property type="nucleotide sequence ID" value="NZ_JAHXZI010000007.1"/>
</dbReference>
<comment type="caution">
    <text evidence="2">The sequence shown here is derived from an EMBL/GenBank/DDBJ whole genome shotgun (WGS) entry which is preliminary data.</text>
</comment>
<name>A0ABS7B1U5_9ACTN</name>
<keyword evidence="3" id="KW-1185">Reference proteome</keyword>
<dbReference type="EMBL" id="JAHXZI010000007">
    <property type="protein sequence ID" value="MBW6434955.1"/>
    <property type="molecule type" value="Genomic_DNA"/>
</dbReference>
<feature type="transmembrane region" description="Helical" evidence="1">
    <location>
        <begin position="30"/>
        <end position="54"/>
    </location>
</feature>
<evidence type="ECO:0000313" key="2">
    <source>
        <dbReference type="EMBL" id="MBW6434955.1"/>
    </source>
</evidence>
<proteinExistence type="predicted"/>
<accession>A0ABS7B1U5</accession>
<dbReference type="GO" id="GO:0051213">
    <property type="term" value="F:dioxygenase activity"/>
    <property type="evidence" value="ECO:0007669"/>
    <property type="project" value="UniProtKB-KW"/>
</dbReference>
<keyword evidence="1" id="KW-1133">Transmembrane helix</keyword>
<sequence>MTAIAHEVSRTAAGSAVRSSRKSARGSGGAVRWIGIVLSLAGLVMMAAGATTWFTVQSQLADERITVSADADWFAGEKIDGPLTAYSEAQIIEKHALKASGGKTYAELDKEDPVRATVMNGSFLRASLFTSVVSFGIAAMVVGLGFVISLAGYALFLIGRRPVAATDPAPTA</sequence>
<keyword evidence="2" id="KW-0560">Oxidoreductase</keyword>
<evidence type="ECO:0000313" key="3">
    <source>
        <dbReference type="Proteomes" id="UP001519863"/>
    </source>
</evidence>
<keyword evidence="1" id="KW-0812">Transmembrane</keyword>
<keyword evidence="1" id="KW-0472">Membrane</keyword>
<keyword evidence="2" id="KW-0223">Dioxygenase</keyword>
<feature type="transmembrane region" description="Helical" evidence="1">
    <location>
        <begin position="128"/>
        <end position="156"/>
    </location>
</feature>
<evidence type="ECO:0000256" key="1">
    <source>
        <dbReference type="SAM" id="Phobius"/>
    </source>
</evidence>